<dbReference type="Gene3D" id="3.40.50.620">
    <property type="entry name" value="HUPs"/>
    <property type="match status" value="1"/>
</dbReference>
<dbReference type="CDD" id="cd01172">
    <property type="entry name" value="RfaE_like"/>
    <property type="match status" value="1"/>
</dbReference>
<organism evidence="9 10">
    <name type="scientific">Paramagnetospirillum magneticum (strain ATCC 700264 / AMB-1)</name>
    <name type="common">Magnetospirillum magneticum</name>
    <dbReference type="NCBI Taxonomy" id="342108"/>
    <lineage>
        <taxon>Bacteria</taxon>
        <taxon>Pseudomonadati</taxon>
        <taxon>Pseudomonadota</taxon>
        <taxon>Alphaproteobacteria</taxon>
        <taxon>Rhodospirillales</taxon>
        <taxon>Magnetospirillaceae</taxon>
        <taxon>Paramagnetospirillum</taxon>
    </lineage>
</organism>
<dbReference type="InterPro" id="IPR014729">
    <property type="entry name" value="Rossmann-like_a/b/a_fold"/>
</dbReference>
<dbReference type="CDD" id="cd02172">
    <property type="entry name" value="RfaE_N"/>
    <property type="match status" value="1"/>
</dbReference>
<dbReference type="PANTHER" id="PTHR46969:SF1">
    <property type="entry name" value="BIFUNCTIONAL PROTEIN HLDE"/>
    <property type="match status" value="1"/>
</dbReference>
<dbReference type="AlphaFoldDB" id="Q2WBA9"/>
<comment type="function">
    <text evidence="2">Catalyzes the ADP transfer from ATP to D-glycero-beta-D-manno-heptose 1-phosphate, yielding ADP-D-glycero-beta-D-manno-heptose.</text>
</comment>
<dbReference type="InterPro" id="IPR004821">
    <property type="entry name" value="Cyt_trans-like"/>
</dbReference>
<feature type="domain" description="Cytidyltransferase-like" evidence="8">
    <location>
        <begin position="39"/>
        <end position="166"/>
    </location>
</feature>
<evidence type="ECO:0000256" key="3">
    <source>
        <dbReference type="ARBA" id="ARBA00022679"/>
    </source>
</evidence>
<protein>
    <submittedName>
        <fullName evidence="9">ADP-heptose synthase</fullName>
    </submittedName>
</protein>
<dbReference type="InterPro" id="IPR029056">
    <property type="entry name" value="Ribokinase-like"/>
</dbReference>
<accession>Q2WBA9</accession>
<evidence type="ECO:0000313" key="10">
    <source>
        <dbReference type="Proteomes" id="UP000007058"/>
    </source>
</evidence>
<dbReference type="PANTHER" id="PTHR46969">
    <property type="entry name" value="BIFUNCTIONAL PROTEIN HLDE"/>
    <property type="match status" value="1"/>
</dbReference>
<dbReference type="SUPFAM" id="SSF53613">
    <property type="entry name" value="Ribokinase-like"/>
    <property type="match status" value="1"/>
</dbReference>
<dbReference type="Pfam" id="PF00294">
    <property type="entry name" value="PfkB"/>
    <property type="match status" value="1"/>
</dbReference>
<evidence type="ECO:0000256" key="2">
    <source>
        <dbReference type="ARBA" id="ARBA00003753"/>
    </source>
</evidence>
<dbReference type="GO" id="GO:0033785">
    <property type="term" value="F:heptose 7-phosphate kinase activity"/>
    <property type="evidence" value="ECO:0007669"/>
    <property type="project" value="TreeGrafter"/>
</dbReference>
<keyword evidence="10" id="KW-1185">Reference proteome</keyword>
<dbReference type="SUPFAM" id="SSF52374">
    <property type="entry name" value="Nucleotidylyl transferase"/>
    <property type="match status" value="1"/>
</dbReference>
<evidence type="ECO:0000256" key="4">
    <source>
        <dbReference type="ARBA" id="ARBA00022777"/>
    </source>
</evidence>
<dbReference type="NCBIfam" id="TIGR00125">
    <property type="entry name" value="cyt_tran_rel"/>
    <property type="match status" value="1"/>
</dbReference>
<gene>
    <name evidence="9" type="ordered locus">amb0062</name>
</gene>
<reference evidence="9 10" key="1">
    <citation type="journal article" date="2005" name="DNA Res.">
        <title>Complete genome sequence of the facultative anaerobic magnetotactic bacterium Magnetospirillum sp. strain AMB-1.</title>
        <authorList>
            <person name="Matsunaga T."/>
            <person name="Okamura Y."/>
            <person name="Fukuda Y."/>
            <person name="Wahyudi A.T."/>
            <person name="Murase Y."/>
            <person name="Takeyama H."/>
        </authorList>
    </citation>
    <scope>NUCLEOTIDE SEQUENCE [LARGE SCALE GENOMIC DNA]</scope>
    <source>
        <strain evidence="10">ATCC 700264 / AMB-1</strain>
    </source>
</reference>
<comment type="function">
    <text evidence="1">Catalyzes the phosphorylation of D-glycero-D-manno-heptose 7-phosphate at the C-1 position to selectively form D-glycero-beta-D-manno-heptose-1,7-bisphosphate.</text>
</comment>
<keyword evidence="6" id="KW-0119">Carbohydrate metabolism</keyword>
<keyword evidence="4" id="KW-0418">Kinase</keyword>
<dbReference type="Pfam" id="PF01467">
    <property type="entry name" value="CTP_transf_like"/>
    <property type="match status" value="1"/>
</dbReference>
<dbReference type="KEGG" id="mag:amb0062"/>
<sequence length="518" mass="56587">MSNETSSPSPAARDKVQSIESLAERAEKAREAGKTVVLCHGVFDLVHLGHVRHVEAARREGDILFVTLTADRFVNKGPGRPIFSENMRAEMLAALACVDGVGVNHGSSAESVLDAIKPDIYVKGSDYENPDEDITGKINSEREAVERHGGRVVFTKDITFSSSSLINRYLDVYDPPLRDCLNSLRERDALNDILELIEKIKDMKVLLVGDTIMDEYQFVTPQGKAQKENIIATLFRGREEYAGGVIAAANHVASFCREVEIITGLGGETDDEAFIRSHLRDNVRLTTVSMPGRPTTRKTRYVEPSHTRKMFEVYVMDDAPLAAAQVKVLDQLIADRAPEFDVVIVTDFGHGLVGPSTIDVLVKHSRFLAVNAQTNSGNFGFNMITKYPKADYVCIDAPEARLAVGDKFSDIRDVVGTMLPKRIECPRMIVTHGGHGCYTYDCATEMHRIPAFTKQVVDTVGAGDAFLAVTSPLVAAGGSMEHVGFIGNAAGAMKVGIVGHRKSVEKVPLVKFVTALLK</sequence>
<dbReference type="GO" id="GO:0005829">
    <property type="term" value="C:cytosol"/>
    <property type="evidence" value="ECO:0007669"/>
    <property type="project" value="TreeGrafter"/>
</dbReference>
<dbReference type="GO" id="GO:0016773">
    <property type="term" value="F:phosphotransferase activity, alcohol group as acceptor"/>
    <property type="evidence" value="ECO:0007669"/>
    <property type="project" value="InterPro"/>
</dbReference>
<dbReference type="Gene3D" id="3.40.1190.20">
    <property type="match status" value="1"/>
</dbReference>
<dbReference type="OrthoDB" id="9802794at2"/>
<evidence type="ECO:0000259" key="7">
    <source>
        <dbReference type="Pfam" id="PF00294"/>
    </source>
</evidence>
<evidence type="ECO:0000313" key="9">
    <source>
        <dbReference type="EMBL" id="BAE48866.1"/>
    </source>
</evidence>
<dbReference type="EMBL" id="AP007255">
    <property type="protein sequence ID" value="BAE48866.1"/>
    <property type="molecule type" value="Genomic_DNA"/>
</dbReference>
<dbReference type="HOGENOM" id="CLU_534032_0_0_5"/>
<evidence type="ECO:0000256" key="1">
    <source>
        <dbReference type="ARBA" id="ARBA00002319"/>
    </source>
</evidence>
<proteinExistence type="predicted"/>
<evidence type="ECO:0000256" key="5">
    <source>
        <dbReference type="ARBA" id="ARBA00023268"/>
    </source>
</evidence>
<dbReference type="Proteomes" id="UP000007058">
    <property type="component" value="Chromosome"/>
</dbReference>
<evidence type="ECO:0000259" key="8">
    <source>
        <dbReference type="Pfam" id="PF01467"/>
    </source>
</evidence>
<dbReference type="InterPro" id="IPR011611">
    <property type="entry name" value="PfkB_dom"/>
</dbReference>
<keyword evidence="5" id="KW-0511">Multifunctional enzyme</keyword>
<evidence type="ECO:0000256" key="6">
    <source>
        <dbReference type="ARBA" id="ARBA00023277"/>
    </source>
</evidence>
<dbReference type="GO" id="GO:0033786">
    <property type="term" value="F:heptose-1-phosphate adenylyltransferase activity"/>
    <property type="evidence" value="ECO:0007669"/>
    <property type="project" value="TreeGrafter"/>
</dbReference>
<dbReference type="STRING" id="342108.amb0062"/>
<name>Q2WBA9_PARM1</name>
<feature type="domain" description="Carbohydrate kinase PfkB" evidence="7">
    <location>
        <begin position="204"/>
        <end position="504"/>
    </location>
</feature>
<dbReference type="InterPro" id="IPR011913">
    <property type="entry name" value="RfaE_dom_I"/>
</dbReference>
<keyword evidence="3" id="KW-0808">Transferase</keyword>